<dbReference type="SMR" id="B4JL72"/>
<sequence length="414" mass="45636">MSLRLCLLACLIVAASASKDELKPTKWLSASELESLPSLNEISLERLENMPLQKGAQLLEQLYHISHIKRDLTPSFVPSPSNIPVKIVKANGERVEAKLNNYVEKAMAQPGFGEDEVTIVLTGLPQTTPTIKKAMRQLEQAYMQRYNLQQQQKNVQQNEQQQEQNKGYEATSSEETNDQWKMAKATSGNFIVIDLGCTLNDFTRLSLLDVDRTGAMVGQTLVELTNSGVPYEIIHLIGQGLGANVAGAAGQKFTEQTGHKLRRITGLDPAKQLAKNSGHIDGLSRGDADFVDVIHTSSLGMGTLTRCGDVDFYPNGVSQGVPGAQNVIEATMRATRYFAESVRPGNERNFPAVPANSLKQYKQNDGFGRRCYMGIDADFDLKGDYILEVNERSPFGKRAPAQKQISYHGLHHSN</sequence>
<organism evidence="10">
    <name type="scientific">Drosophila grimshawi</name>
    <name type="common">Hawaiian fruit fly</name>
    <name type="synonym">Idiomyia grimshawi</name>
    <dbReference type="NCBI Taxonomy" id="7222"/>
    <lineage>
        <taxon>Eukaryota</taxon>
        <taxon>Metazoa</taxon>
        <taxon>Ecdysozoa</taxon>
        <taxon>Arthropoda</taxon>
        <taxon>Hexapoda</taxon>
        <taxon>Insecta</taxon>
        <taxon>Pterygota</taxon>
        <taxon>Neoptera</taxon>
        <taxon>Endopterygota</taxon>
        <taxon>Diptera</taxon>
        <taxon>Brachycera</taxon>
        <taxon>Muscomorpha</taxon>
        <taxon>Ephydroidea</taxon>
        <taxon>Drosophilidae</taxon>
        <taxon>Drosophila</taxon>
        <taxon>Hawaiian Drosophila</taxon>
    </lineage>
</organism>
<evidence type="ECO:0000256" key="7">
    <source>
        <dbReference type="SAM" id="SignalP"/>
    </source>
</evidence>
<dbReference type="OrthoDB" id="6770740at2759"/>
<dbReference type="Proteomes" id="UP000001070">
    <property type="component" value="Unassembled WGS sequence"/>
</dbReference>
<dbReference type="EMBL" id="CH916370">
    <property type="protein sequence ID" value="EDW00325.1"/>
    <property type="molecule type" value="Genomic_DNA"/>
</dbReference>
<dbReference type="GO" id="GO:0009792">
    <property type="term" value="P:embryo development ending in birth or egg hatching"/>
    <property type="evidence" value="ECO:0007669"/>
    <property type="project" value="EnsemblMetazoa"/>
</dbReference>
<evidence type="ECO:0000313" key="10">
    <source>
        <dbReference type="Proteomes" id="UP000001070"/>
    </source>
</evidence>
<evidence type="ECO:0000256" key="2">
    <source>
        <dbReference type="ARBA" id="ARBA00010701"/>
    </source>
</evidence>
<accession>B4JL72</accession>
<dbReference type="GO" id="GO:0005615">
    <property type="term" value="C:extracellular space"/>
    <property type="evidence" value="ECO:0007669"/>
    <property type="project" value="TreeGrafter"/>
</dbReference>
<dbReference type="InterPro" id="IPR029058">
    <property type="entry name" value="AB_hydrolase_fold"/>
</dbReference>
<dbReference type="PANTHER" id="PTHR11610:SF149">
    <property type="entry name" value="FI01450P-RELATED"/>
    <property type="match status" value="1"/>
</dbReference>
<dbReference type="InterPro" id="IPR013818">
    <property type="entry name" value="Lipase"/>
</dbReference>
<dbReference type="Gene3D" id="3.40.50.1820">
    <property type="entry name" value="alpha/beta hydrolase"/>
    <property type="match status" value="1"/>
</dbReference>
<keyword evidence="4 7" id="KW-0732">Signal</keyword>
<dbReference type="eggNOG" id="ENOG502SRF1">
    <property type="taxonomic scope" value="Eukaryota"/>
</dbReference>
<protein>
    <submittedName>
        <fullName evidence="9">GH12799</fullName>
    </submittedName>
</protein>
<evidence type="ECO:0000256" key="1">
    <source>
        <dbReference type="ARBA" id="ARBA00004613"/>
    </source>
</evidence>
<feature type="chain" id="PRO_5002809127" evidence="7">
    <location>
        <begin position="18"/>
        <end position="414"/>
    </location>
</feature>
<feature type="region of interest" description="Disordered" evidence="6">
    <location>
        <begin position="149"/>
        <end position="177"/>
    </location>
</feature>
<feature type="domain" description="Lipase" evidence="8">
    <location>
        <begin position="151"/>
        <end position="395"/>
    </location>
</feature>
<dbReference type="Pfam" id="PF00151">
    <property type="entry name" value="Lipase"/>
    <property type="match status" value="1"/>
</dbReference>
<feature type="compositionally biased region" description="Low complexity" evidence="6">
    <location>
        <begin position="149"/>
        <end position="165"/>
    </location>
</feature>
<dbReference type="AlphaFoldDB" id="B4JL72"/>
<dbReference type="GO" id="GO:0045995">
    <property type="term" value="P:regulation of embryonic development"/>
    <property type="evidence" value="ECO:0007669"/>
    <property type="project" value="EnsemblMetazoa"/>
</dbReference>
<dbReference type="HOGENOM" id="CLU_027171_6_0_1"/>
<dbReference type="PhylomeDB" id="B4JL72"/>
<dbReference type="GO" id="GO:0016298">
    <property type="term" value="F:lipase activity"/>
    <property type="evidence" value="ECO:0007669"/>
    <property type="project" value="InterPro"/>
</dbReference>
<evidence type="ECO:0000256" key="4">
    <source>
        <dbReference type="ARBA" id="ARBA00022729"/>
    </source>
</evidence>
<evidence type="ECO:0000256" key="6">
    <source>
        <dbReference type="SAM" id="MobiDB-lite"/>
    </source>
</evidence>
<dbReference type="GO" id="GO:0016042">
    <property type="term" value="P:lipid catabolic process"/>
    <property type="evidence" value="ECO:0007669"/>
    <property type="project" value="TreeGrafter"/>
</dbReference>
<dbReference type="FunCoup" id="B4JL72">
    <property type="interactions" value="17"/>
</dbReference>
<comment type="subcellular location">
    <subcellularLocation>
        <location evidence="1">Secreted</location>
    </subcellularLocation>
</comment>
<comment type="similarity">
    <text evidence="2 5">Belongs to the AB hydrolase superfamily. Lipase family.</text>
</comment>
<evidence type="ECO:0000259" key="8">
    <source>
        <dbReference type="Pfam" id="PF00151"/>
    </source>
</evidence>
<dbReference type="InParanoid" id="B4JL72"/>
<gene>
    <name evidence="9" type="primary">Dgri\GH12799</name>
    <name evidence="9" type="ORF">Dgri_GH12799</name>
</gene>
<evidence type="ECO:0000256" key="5">
    <source>
        <dbReference type="RuleBase" id="RU004262"/>
    </source>
</evidence>
<reference evidence="9 10" key="1">
    <citation type="journal article" date="2007" name="Nature">
        <title>Evolution of genes and genomes on the Drosophila phylogeny.</title>
        <authorList>
            <consortium name="Drosophila 12 Genomes Consortium"/>
            <person name="Clark A.G."/>
            <person name="Eisen M.B."/>
            <person name="Smith D.R."/>
            <person name="Bergman C.M."/>
            <person name="Oliver B."/>
            <person name="Markow T.A."/>
            <person name="Kaufman T.C."/>
            <person name="Kellis M."/>
            <person name="Gelbart W."/>
            <person name="Iyer V.N."/>
            <person name="Pollard D.A."/>
            <person name="Sackton T.B."/>
            <person name="Larracuente A.M."/>
            <person name="Singh N.D."/>
            <person name="Abad J.P."/>
            <person name="Abt D.N."/>
            <person name="Adryan B."/>
            <person name="Aguade M."/>
            <person name="Akashi H."/>
            <person name="Anderson W.W."/>
            <person name="Aquadro C.F."/>
            <person name="Ardell D.H."/>
            <person name="Arguello R."/>
            <person name="Artieri C.G."/>
            <person name="Barbash D.A."/>
            <person name="Barker D."/>
            <person name="Barsanti P."/>
            <person name="Batterham P."/>
            <person name="Batzoglou S."/>
            <person name="Begun D."/>
            <person name="Bhutkar A."/>
            <person name="Blanco E."/>
            <person name="Bosak S.A."/>
            <person name="Bradley R.K."/>
            <person name="Brand A.D."/>
            <person name="Brent M.R."/>
            <person name="Brooks A.N."/>
            <person name="Brown R.H."/>
            <person name="Butlin R.K."/>
            <person name="Caggese C."/>
            <person name="Calvi B.R."/>
            <person name="Bernardo de Carvalho A."/>
            <person name="Caspi A."/>
            <person name="Castrezana S."/>
            <person name="Celniker S.E."/>
            <person name="Chang J.L."/>
            <person name="Chapple C."/>
            <person name="Chatterji S."/>
            <person name="Chinwalla A."/>
            <person name="Civetta A."/>
            <person name="Clifton S.W."/>
            <person name="Comeron J.M."/>
            <person name="Costello J.C."/>
            <person name="Coyne J.A."/>
            <person name="Daub J."/>
            <person name="David R.G."/>
            <person name="Delcher A.L."/>
            <person name="Delehaunty K."/>
            <person name="Do C.B."/>
            <person name="Ebling H."/>
            <person name="Edwards K."/>
            <person name="Eickbush T."/>
            <person name="Evans J.D."/>
            <person name="Filipski A."/>
            <person name="Findeiss S."/>
            <person name="Freyhult E."/>
            <person name="Fulton L."/>
            <person name="Fulton R."/>
            <person name="Garcia A.C."/>
            <person name="Gardiner A."/>
            <person name="Garfield D.A."/>
            <person name="Garvin B.E."/>
            <person name="Gibson G."/>
            <person name="Gilbert D."/>
            <person name="Gnerre S."/>
            <person name="Godfrey J."/>
            <person name="Good R."/>
            <person name="Gotea V."/>
            <person name="Gravely B."/>
            <person name="Greenberg A.J."/>
            <person name="Griffiths-Jones S."/>
            <person name="Gross S."/>
            <person name="Guigo R."/>
            <person name="Gustafson E.A."/>
            <person name="Haerty W."/>
            <person name="Hahn M.W."/>
            <person name="Halligan D.L."/>
            <person name="Halpern A.L."/>
            <person name="Halter G.M."/>
            <person name="Han M.V."/>
            <person name="Heger A."/>
            <person name="Hillier L."/>
            <person name="Hinrichs A.S."/>
            <person name="Holmes I."/>
            <person name="Hoskins R.A."/>
            <person name="Hubisz M.J."/>
            <person name="Hultmark D."/>
            <person name="Huntley M.A."/>
            <person name="Jaffe D.B."/>
            <person name="Jagadeeshan S."/>
            <person name="Jeck W.R."/>
            <person name="Johnson J."/>
            <person name="Jones C.D."/>
            <person name="Jordan W.C."/>
            <person name="Karpen G.H."/>
            <person name="Kataoka E."/>
            <person name="Keightley P.D."/>
            <person name="Kheradpour P."/>
            <person name="Kirkness E.F."/>
            <person name="Koerich L.B."/>
            <person name="Kristiansen K."/>
            <person name="Kudrna D."/>
            <person name="Kulathinal R.J."/>
            <person name="Kumar S."/>
            <person name="Kwok R."/>
            <person name="Lander E."/>
            <person name="Langley C.H."/>
            <person name="Lapoint R."/>
            <person name="Lazzaro B.P."/>
            <person name="Lee S.J."/>
            <person name="Levesque L."/>
            <person name="Li R."/>
            <person name="Lin C.F."/>
            <person name="Lin M.F."/>
            <person name="Lindblad-Toh K."/>
            <person name="Llopart A."/>
            <person name="Long M."/>
            <person name="Low L."/>
            <person name="Lozovsky E."/>
            <person name="Lu J."/>
            <person name="Luo M."/>
            <person name="Machado C.A."/>
            <person name="Makalowski W."/>
            <person name="Marzo M."/>
            <person name="Matsuda M."/>
            <person name="Matzkin L."/>
            <person name="McAllister B."/>
            <person name="McBride C.S."/>
            <person name="McKernan B."/>
            <person name="McKernan K."/>
            <person name="Mendez-Lago M."/>
            <person name="Minx P."/>
            <person name="Mollenhauer M.U."/>
            <person name="Montooth K."/>
            <person name="Mount S.M."/>
            <person name="Mu X."/>
            <person name="Myers E."/>
            <person name="Negre B."/>
            <person name="Newfeld S."/>
            <person name="Nielsen R."/>
            <person name="Noor M.A."/>
            <person name="O'Grady P."/>
            <person name="Pachter L."/>
            <person name="Papaceit M."/>
            <person name="Parisi M.J."/>
            <person name="Parisi M."/>
            <person name="Parts L."/>
            <person name="Pedersen J.S."/>
            <person name="Pesole G."/>
            <person name="Phillippy A.M."/>
            <person name="Ponting C.P."/>
            <person name="Pop M."/>
            <person name="Porcelli D."/>
            <person name="Powell J.R."/>
            <person name="Prohaska S."/>
            <person name="Pruitt K."/>
            <person name="Puig M."/>
            <person name="Quesneville H."/>
            <person name="Ram K.R."/>
            <person name="Rand D."/>
            <person name="Rasmussen M.D."/>
            <person name="Reed L.K."/>
            <person name="Reenan R."/>
            <person name="Reily A."/>
            <person name="Remington K.A."/>
            <person name="Rieger T.T."/>
            <person name="Ritchie M.G."/>
            <person name="Robin C."/>
            <person name="Rogers Y.H."/>
            <person name="Rohde C."/>
            <person name="Rozas J."/>
            <person name="Rubenfield M.J."/>
            <person name="Ruiz A."/>
            <person name="Russo S."/>
            <person name="Salzberg S.L."/>
            <person name="Sanchez-Gracia A."/>
            <person name="Saranga D.J."/>
            <person name="Sato H."/>
            <person name="Schaeffer S.W."/>
            <person name="Schatz M.C."/>
            <person name="Schlenke T."/>
            <person name="Schwartz R."/>
            <person name="Segarra C."/>
            <person name="Singh R.S."/>
            <person name="Sirot L."/>
            <person name="Sirota M."/>
            <person name="Sisneros N.B."/>
            <person name="Smith C.D."/>
            <person name="Smith T.F."/>
            <person name="Spieth J."/>
            <person name="Stage D.E."/>
            <person name="Stark A."/>
            <person name="Stephan W."/>
            <person name="Strausberg R.L."/>
            <person name="Strempel S."/>
            <person name="Sturgill D."/>
            <person name="Sutton G."/>
            <person name="Sutton G.G."/>
            <person name="Tao W."/>
            <person name="Teichmann S."/>
            <person name="Tobari Y.N."/>
            <person name="Tomimura Y."/>
            <person name="Tsolas J.M."/>
            <person name="Valente V.L."/>
            <person name="Venter E."/>
            <person name="Venter J.C."/>
            <person name="Vicario S."/>
            <person name="Vieira F.G."/>
            <person name="Vilella A.J."/>
            <person name="Villasante A."/>
            <person name="Walenz B."/>
            <person name="Wang J."/>
            <person name="Wasserman M."/>
            <person name="Watts T."/>
            <person name="Wilson D."/>
            <person name="Wilson R.K."/>
            <person name="Wing R.A."/>
            <person name="Wolfner M.F."/>
            <person name="Wong A."/>
            <person name="Wong G.K."/>
            <person name="Wu C.I."/>
            <person name="Wu G."/>
            <person name="Yamamoto D."/>
            <person name="Yang H.P."/>
            <person name="Yang S.P."/>
            <person name="Yorke J.A."/>
            <person name="Yoshida K."/>
            <person name="Zdobnov E."/>
            <person name="Zhang P."/>
            <person name="Zhang Y."/>
            <person name="Zimin A.V."/>
            <person name="Baldwin J."/>
            <person name="Abdouelleil A."/>
            <person name="Abdulkadir J."/>
            <person name="Abebe A."/>
            <person name="Abera B."/>
            <person name="Abreu J."/>
            <person name="Acer S.C."/>
            <person name="Aftuck L."/>
            <person name="Alexander A."/>
            <person name="An P."/>
            <person name="Anderson E."/>
            <person name="Anderson S."/>
            <person name="Arachi H."/>
            <person name="Azer M."/>
            <person name="Bachantsang P."/>
            <person name="Barry A."/>
            <person name="Bayul T."/>
            <person name="Berlin A."/>
            <person name="Bessette D."/>
            <person name="Bloom T."/>
            <person name="Blye J."/>
            <person name="Boguslavskiy L."/>
            <person name="Bonnet C."/>
            <person name="Boukhgalter B."/>
            <person name="Bourzgui I."/>
            <person name="Brown A."/>
            <person name="Cahill P."/>
            <person name="Channer S."/>
            <person name="Cheshatsang Y."/>
            <person name="Chuda L."/>
            <person name="Citroen M."/>
            <person name="Collymore A."/>
            <person name="Cooke P."/>
            <person name="Costello M."/>
            <person name="D'Aco K."/>
            <person name="Daza R."/>
            <person name="De Haan G."/>
            <person name="DeGray S."/>
            <person name="DeMaso C."/>
            <person name="Dhargay N."/>
            <person name="Dooley K."/>
            <person name="Dooley E."/>
            <person name="Doricent M."/>
            <person name="Dorje P."/>
            <person name="Dorjee K."/>
            <person name="Dupes A."/>
            <person name="Elong R."/>
            <person name="Falk J."/>
            <person name="Farina A."/>
            <person name="Faro S."/>
            <person name="Ferguson D."/>
            <person name="Fisher S."/>
            <person name="Foley C.D."/>
            <person name="Franke A."/>
            <person name="Friedrich D."/>
            <person name="Gadbois L."/>
            <person name="Gearin G."/>
            <person name="Gearin C.R."/>
            <person name="Giannoukos G."/>
            <person name="Goode T."/>
            <person name="Graham J."/>
            <person name="Grandbois E."/>
            <person name="Grewal S."/>
            <person name="Gyaltsen K."/>
            <person name="Hafez N."/>
            <person name="Hagos B."/>
            <person name="Hall J."/>
            <person name="Henson C."/>
            <person name="Hollinger A."/>
            <person name="Honan T."/>
            <person name="Huard M.D."/>
            <person name="Hughes L."/>
            <person name="Hurhula B."/>
            <person name="Husby M.E."/>
            <person name="Kamat A."/>
            <person name="Kanga B."/>
            <person name="Kashin S."/>
            <person name="Khazanovich D."/>
            <person name="Kisner P."/>
            <person name="Lance K."/>
            <person name="Lara M."/>
            <person name="Lee W."/>
            <person name="Lennon N."/>
            <person name="Letendre F."/>
            <person name="LeVine R."/>
            <person name="Lipovsky A."/>
            <person name="Liu X."/>
            <person name="Liu J."/>
            <person name="Liu S."/>
            <person name="Lokyitsang T."/>
            <person name="Lokyitsang Y."/>
            <person name="Lubonja R."/>
            <person name="Lui A."/>
            <person name="MacDonald P."/>
            <person name="Magnisalis V."/>
            <person name="Maru K."/>
            <person name="Matthews C."/>
            <person name="McCusker W."/>
            <person name="McDonough S."/>
            <person name="Mehta T."/>
            <person name="Meldrim J."/>
            <person name="Meneus L."/>
            <person name="Mihai O."/>
            <person name="Mihalev A."/>
            <person name="Mihova T."/>
            <person name="Mittelman R."/>
            <person name="Mlenga V."/>
            <person name="Montmayeur A."/>
            <person name="Mulrain L."/>
            <person name="Navidi A."/>
            <person name="Naylor J."/>
            <person name="Negash T."/>
            <person name="Nguyen T."/>
            <person name="Nguyen N."/>
            <person name="Nicol R."/>
            <person name="Norbu C."/>
            <person name="Norbu N."/>
            <person name="Novod N."/>
            <person name="O'Neill B."/>
            <person name="Osman S."/>
            <person name="Markiewicz E."/>
            <person name="Oyono O.L."/>
            <person name="Patti C."/>
            <person name="Phunkhang P."/>
            <person name="Pierre F."/>
            <person name="Priest M."/>
            <person name="Raghuraman S."/>
            <person name="Rege F."/>
            <person name="Reyes R."/>
            <person name="Rise C."/>
            <person name="Rogov P."/>
            <person name="Ross K."/>
            <person name="Ryan E."/>
            <person name="Settipalli S."/>
            <person name="Shea T."/>
            <person name="Sherpa N."/>
            <person name="Shi L."/>
            <person name="Shih D."/>
            <person name="Sparrow T."/>
            <person name="Spaulding J."/>
            <person name="Stalker J."/>
            <person name="Stange-Thomann N."/>
            <person name="Stavropoulos S."/>
            <person name="Stone C."/>
            <person name="Strader C."/>
            <person name="Tesfaye S."/>
            <person name="Thomson T."/>
            <person name="Thoulutsang Y."/>
            <person name="Thoulutsang D."/>
            <person name="Topham K."/>
            <person name="Topping I."/>
            <person name="Tsamla T."/>
            <person name="Vassiliev H."/>
            <person name="Vo A."/>
            <person name="Wangchuk T."/>
            <person name="Wangdi T."/>
            <person name="Weiand M."/>
            <person name="Wilkinson J."/>
            <person name="Wilson A."/>
            <person name="Yadav S."/>
            <person name="Young G."/>
            <person name="Yu Q."/>
            <person name="Zembek L."/>
            <person name="Zhong D."/>
            <person name="Zimmer A."/>
            <person name="Zwirko Z."/>
            <person name="Jaffe D.B."/>
            <person name="Alvarez P."/>
            <person name="Brockman W."/>
            <person name="Butler J."/>
            <person name="Chin C."/>
            <person name="Gnerre S."/>
            <person name="Grabherr M."/>
            <person name="Kleber M."/>
            <person name="Mauceli E."/>
            <person name="MacCallum I."/>
        </authorList>
    </citation>
    <scope>NUCLEOTIDE SEQUENCE [LARGE SCALE GENOMIC DNA]</scope>
    <source>
        <strain evidence="10">Tucson 15287-2541.00</strain>
    </source>
</reference>
<dbReference type="GO" id="GO:0017171">
    <property type="term" value="F:serine hydrolase activity"/>
    <property type="evidence" value="ECO:0007669"/>
    <property type="project" value="TreeGrafter"/>
</dbReference>
<dbReference type="GO" id="GO:0043186">
    <property type="term" value="C:P granule"/>
    <property type="evidence" value="ECO:0007669"/>
    <property type="project" value="EnsemblMetazoa"/>
</dbReference>
<name>B4JL72_DROGR</name>
<dbReference type="OMA" id="QNTGAMI"/>
<evidence type="ECO:0000256" key="3">
    <source>
        <dbReference type="ARBA" id="ARBA00022525"/>
    </source>
</evidence>
<evidence type="ECO:0000313" key="9">
    <source>
        <dbReference type="EMBL" id="EDW00325.1"/>
    </source>
</evidence>
<feature type="signal peptide" evidence="7">
    <location>
        <begin position="1"/>
        <end position="17"/>
    </location>
</feature>
<dbReference type="SUPFAM" id="SSF53474">
    <property type="entry name" value="alpha/beta-Hydrolases"/>
    <property type="match status" value="1"/>
</dbReference>
<dbReference type="KEGG" id="dgr:6565328"/>
<proteinExistence type="inferred from homology"/>
<dbReference type="STRING" id="7222.B4JL72"/>
<keyword evidence="10" id="KW-1185">Reference proteome</keyword>
<dbReference type="InterPro" id="IPR000734">
    <property type="entry name" value="TAG_lipase"/>
</dbReference>
<dbReference type="PANTHER" id="PTHR11610">
    <property type="entry name" value="LIPASE"/>
    <property type="match status" value="1"/>
</dbReference>
<keyword evidence="3" id="KW-0964">Secreted</keyword>